<keyword evidence="9" id="KW-0472">Membrane</keyword>
<keyword evidence="8" id="KW-0732">Signal</keyword>
<dbReference type="InterPro" id="IPR005546">
    <property type="entry name" value="Autotransporte_beta"/>
</dbReference>
<evidence type="ECO:0000313" key="13">
    <source>
        <dbReference type="Proteomes" id="UP000001260"/>
    </source>
</evidence>
<keyword evidence="5" id="KW-0134">Cell wall</keyword>
<dbReference type="SUPFAM" id="SSF103515">
    <property type="entry name" value="Autotransporter"/>
    <property type="match status" value="1"/>
</dbReference>
<keyword evidence="7" id="KW-0812">Transmembrane</keyword>
<evidence type="ECO:0000256" key="2">
    <source>
        <dbReference type="ARBA" id="ARBA00004416"/>
    </source>
</evidence>
<dbReference type="PROSITE" id="PS51208">
    <property type="entry name" value="AUTOTRANSPORTER"/>
    <property type="match status" value="1"/>
</dbReference>
<dbReference type="OrthoDB" id="16673at2"/>
<organism evidence="12 13">
    <name type="scientific">Chlamydia felis (strain Fe/C-56)</name>
    <name type="common">Chlamydophila felis</name>
    <dbReference type="NCBI Taxonomy" id="264202"/>
    <lineage>
        <taxon>Bacteria</taxon>
        <taxon>Pseudomonadati</taxon>
        <taxon>Chlamydiota</taxon>
        <taxon>Chlamydiia</taxon>
        <taxon>Chlamydiales</taxon>
        <taxon>Chlamydiaceae</taxon>
        <taxon>Chlamydia/Chlamydophila group</taxon>
        <taxon>Chlamydia</taxon>
    </lineage>
</organism>
<dbReference type="eggNOG" id="COG3210">
    <property type="taxonomic scope" value="Bacteria"/>
</dbReference>
<dbReference type="EMBL" id="AP006861">
    <property type="protein sequence ID" value="BAE81507.1"/>
    <property type="molecule type" value="Genomic_DNA"/>
</dbReference>
<keyword evidence="10" id="KW-0998">Cell outer membrane</keyword>
<dbReference type="KEGG" id="cfe:CF0735"/>
<evidence type="ECO:0000256" key="9">
    <source>
        <dbReference type="ARBA" id="ARBA00023136"/>
    </source>
</evidence>
<dbReference type="InterPro" id="IPR011427">
    <property type="entry name" value="Polymorphic_membr_middle"/>
</dbReference>
<proteinExistence type="inferred from homology"/>
<dbReference type="Pfam" id="PF02415">
    <property type="entry name" value="Chlam_PMP"/>
    <property type="match status" value="4"/>
</dbReference>
<comment type="similarity">
    <text evidence="3">Belongs to the PMP outer membrane protein family.</text>
</comment>
<protein>
    <submittedName>
        <fullName evidence="12">Polymorphic outer membrane protein E family</fullName>
    </submittedName>
</protein>
<dbReference type="InterPro" id="IPR003368">
    <property type="entry name" value="POMP_repeat"/>
</dbReference>
<dbReference type="Gene3D" id="2.40.128.130">
    <property type="entry name" value="Autotransporter beta-domain"/>
    <property type="match status" value="1"/>
</dbReference>
<evidence type="ECO:0000256" key="7">
    <source>
        <dbReference type="ARBA" id="ARBA00022692"/>
    </source>
</evidence>
<sequence>MKHKFTFSFFLSVAWLTYFHSSEARDIPFLLPTPSIDSFLTSSSINTLGEQTNLQGQIQSNSINMTLKDYKDIYALFQISSNGEKRCRYNILSLEATQGPIVFIGNSTSNTGGAIYADTRLKITDSQEIILFANNLARASFVRNIFDYPIFSGAVYARYVDITHNKQPVYFVKNIAASEGGAIFTSIDVLLADNQSACFFCDNAVTLTDQNRCKGGALRLERFNCLNNRGSVVFANNLAGEGGGISAIHHCSFSGNLGNIIFKNNKALRRSGGAMHSPTITLENNPGIISFHNNSSAVQGGACLCTNFTLRNNNHVYFTNNSSPQGGALFTNSNSQVRISADKGHVIFNNNCLLDTNREYRNSITLGNNANVQFGAKKNFCVLFYDPIQHENSTTHNLIINPSTEDLGCVVFSGAKVNGSPKTENNLFSRTNNATESNLFSRSKNTIELQNGVLAIEDQAGVSTYKFQQTGGTLCLGNGGTLAAREKAANAKDAALTINNLGIILPQQLQHNAQAPKIWVYPSANNNTFTENTQATVTLSGNLTLTNEEGDNPYDDVDLSKNTQRVPLLYLCDNTDKKINITNLNIEAINAQSHYGHQGIWSPYWEEHTTQTNPASALTANTSHKTLYADWTSTGYIPNPKYQTALVANVLWETVYTMLSGILPPEHSDQITNIYGKALGIIANQRSHAKKPGFRMQSRGYSVGTSAKTQTHHKISFGFVQSFAHLKEKGSENKAASKNYLGTLQFHIPWLYDRILTSASLAYNYAPHEIKHIATDQTSQGTFSSHTWGLSITHAFPFTHPYITLIPFIEAHAIKASLTSFKETGKFPRKFATKSALYNLSMPLGITGQWHNTFHLPTTWNLKIAYQPVVYRHYPKILTTLLASNGSWLSSGTPVDRHSFSLRVANSVWLFSKLQMSFAYQGDLSSSTFCNYLKAGSTLAF</sequence>
<dbReference type="NCBIfam" id="TIGR01376">
    <property type="entry name" value="POMP_repeat"/>
    <property type="match status" value="3"/>
</dbReference>
<evidence type="ECO:0000256" key="6">
    <source>
        <dbReference type="ARBA" id="ARBA00022525"/>
    </source>
</evidence>
<evidence type="ECO:0000256" key="5">
    <source>
        <dbReference type="ARBA" id="ARBA00022512"/>
    </source>
</evidence>
<dbReference type="Pfam" id="PF07548">
    <property type="entry name" value="ChlamPMP_M"/>
    <property type="match status" value="1"/>
</dbReference>
<dbReference type="AlphaFoldDB" id="Q253N1"/>
<evidence type="ECO:0000259" key="11">
    <source>
        <dbReference type="PROSITE" id="PS51208"/>
    </source>
</evidence>
<dbReference type="STRING" id="264202.CF0735"/>
<name>Q253N1_CHLFF</name>
<dbReference type="HOGENOM" id="CLU_004549_2_0_0"/>
<keyword evidence="6" id="KW-0964">Secreted</keyword>
<dbReference type="RefSeq" id="WP_011458285.1">
    <property type="nucleotide sequence ID" value="NC_007899.1"/>
</dbReference>
<accession>Q253N1</accession>
<dbReference type="Proteomes" id="UP000001260">
    <property type="component" value="Chromosome"/>
</dbReference>
<keyword evidence="4" id="KW-1134">Transmembrane beta strand</keyword>
<keyword evidence="13" id="KW-1185">Reference proteome</keyword>
<comment type="subcellular location">
    <subcellularLocation>
        <location evidence="2">Cell outer membrane</location>
        <topology evidence="2">Peripheral membrane protein</topology>
        <orientation evidence="2">Extracellular side</orientation>
    </subcellularLocation>
    <subcellularLocation>
        <location evidence="1">Secreted</location>
        <location evidence="1">Cell wall</location>
    </subcellularLocation>
</comment>
<dbReference type="InterPro" id="IPR036709">
    <property type="entry name" value="Autotransporte_beta_dom_sf"/>
</dbReference>
<dbReference type="Pfam" id="PF03797">
    <property type="entry name" value="Autotransporter"/>
    <property type="match status" value="1"/>
</dbReference>
<evidence type="ECO:0000256" key="10">
    <source>
        <dbReference type="ARBA" id="ARBA00023237"/>
    </source>
</evidence>
<dbReference type="SMART" id="SM00869">
    <property type="entry name" value="Autotransporter"/>
    <property type="match status" value="1"/>
</dbReference>
<evidence type="ECO:0000256" key="4">
    <source>
        <dbReference type="ARBA" id="ARBA00022452"/>
    </source>
</evidence>
<evidence type="ECO:0000256" key="8">
    <source>
        <dbReference type="ARBA" id="ARBA00022729"/>
    </source>
</evidence>
<dbReference type="GO" id="GO:0009279">
    <property type="term" value="C:cell outer membrane"/>
    <property type="evidence" value="ECO:0007669"/>
    <property type="project" value="UniProtKB-SubCell"/>
</dbReference>
<feature type="domain" description="Autotransporter" evidence="11">
    <location>
        <begin position="667"/>
        <end position="941"/>
    </location>
</feature>
<evidence type="ECO:0000256" key="3">
    <source>
        <dbReference type="ARBA" id="ARBA00007542"/>
    </source>
</evidence>
<gene>
    <name evidence="12" type="primary">pmp16</name>
    <name evidence="12" type="ordered locus">CF0735</name>
</gene>
<evidence type="ECO:0000313" key="12">
    <source>
        <dbReference type="EMBL" id="BAE81507.1"/>
    </source>
</evidence>
<reference evidence="12 13" key="1">
    <citation type="journal article" date="2006" name="DNA Res.">
        <title>Genome sequence of the cat pathogen, Chlamydophila felis.</title>
        <authorList>
            <person name="Azuma Y."/>
            <person name="Hirakawa H."/>
            <person name="Yamashita A."/>
            <person name="Cai Y."/>
            <person name="Rahman M.A."/>
            <person name="Suzuki H."/>
            <person name="Mitaku S."/>
            <person name="Toh H."/>
            <person name="Goto S."/>
            <person name="Murakami T."/>
            <person name="Sugi K."/>
            <person name="Hayashi H."/>
            <person name="Fukushi H."/>
            <person name="Hattori M."/>
            <person name="Kuhara S."/>
            <person name="Shirai M."/>
        </authorList>
    </citation>
    <scope>NUCLEOTIDE SEQUENCE [LARGE SCALE GENOMIC DNA]</scope>
    <source>
        <strain evidence="12 13">Fe/C-56</strain>
    </source>
</reference>
<evidence type="ECO:0000256" key="1">
    <source>
        <dbReference type="ARBA" id="ARBA00004191"/>
    </source>
</evidence>